<dbReference type="InterPro" id="IPR010985">
    <property type="entry name" value="Ribbon_hlx_hlx"/>
</dbReference>
<gene>
    <name evidence="1" type="ORF">ACFSM5_03415</name>
</gene>
<reference evidence="2" key="1">
    <citation type="journal article" date="2019" name="Int. J. Syst. Evol. Microbiol.">
        <title>The Global Catalogue of Microorganisms (GCM) 10K type strain sequencing project: providing services to taxonomists for standard genome sequencing and annotation.</title>
        <authorList>
            <consortium name="The Broad Institute Genomics Platform"/>
            <consortium name="The Broad Institute Genome Sequencing Center for Infectious Disease"/>
            <person name="Wu L."/>
            <person name="Ma J."/>
        </authorList>
    </citation>
    <scope>NUCLEOTIDE SEQUENCE [LARGE SCALE GENOMIC DNA]</scope>
    <source>
        <strain evidence="2">CGMCC 1.19062</strain>
    </source>
</reference>
<proteinExistence type="predicted"/>
<keyword evidence="2" id="KW-1185">Reference proteome</keyword>
<comment type="caution">
    <text evidence="1">The sequence shown here is derived from an EMBL/GenBank/DDBJ whole genome shotgun (WGS) entry which is preliminary data.</text>
</comment>
<evidence type="ECO:0008006" key="3">
    <source>
        <dbReference type="Google" id="ProtNLM"/>
    </source>
</evidence>
<dbReference type="RefSeq" id="WP_379874835.1">
    <property type="nucleotide sequence ID" value="NZ_JBHUIP010000003.1"/>
</dbReference>
<protein>
    <recommendedName>
        <fullName evidence="3">Ribbon-helix-helix protein, CopG family</fullName>
    </recommendedName>
</protein>
<sequence length="81" mass="9125">MTGQLYESTARKPMSVKAVDSQVMLTVRVEADLERRLADLARATGRTKSHYAREAIQRLLAEKEASLRDAVGLPRFQPVIR</sequence>
<dbReference type="Proteomes" id="UP001597295">
    <property type="component" value="Unassembled WGS sequence"/>
</dbReference>
<evidence type="ECO:0000313" key="2">
    <source>
        <dbReference type="Proteomes" id="UP001597295"/>
    </source>
</evidence>
<dbReference type="SUPFAM" id="SSF47598">
    <property type="entry name" value="Ribbon-helix-helix"/>
    <property type="match status" value="1"/>
</dbReference>
<organism evidence="1 2">
    <name type="scientific">Lacibacterium aquatile</name>
    <dbReference type="NCBI Taxonomy" id="1168082"/>
    <lineage>
        <taxon>Bacteria</taxon>
        <taxon>Pseudomonadati</taxon>
        <taxon>Pseudomonadota</taxon>
        <taxon>Alphaproteobacteria</taxon>
        <taxon>Rhodospirillales</taxon>
        <taxon>Rhodospirillaceae</taxon>
    </lineage>
</organism>
<accession>A0ABW5DQW3</accession>
<evidence type="ECO:0000313" key="1">
    <source>
        <dbReference type="EMBL" id="MFD2261921.1"/>
    </source>
</evidence>
<name>A0ABW5DQW3_9PROT</name>
<dbReference type="EMBL" id="JBHUIP010000003">
    <property type="protein sequence ID" value="MFD2261921.1"/>
    <property type="molecule type" value="Genomic_DNA"/>
</dbReference>